<sequence length="190" mass="20107">MGASDPAVPSFAYRAVIGGFGVPVASAIRRATSLSTGSDRARGHAYARYMDPAGLDLGSGSTPIHALPAPQAPDTASLADIYALGVLMYECLTRTPVLANVPAPVSVLVAAAQGKRAVVDVTQVLAGARAREATGASEAQAQARRVRVKMIELLTRCWIHDRAKRPEWHVVLGELRAVVPQCAAEGWDWR</sequence>
<dbReference type="Proteomes" id="UP000193411">
    <property type="component" value="Unassembled WGS sequence"/>
</dbReference>
<evidence type="ECO:0000313" key="2">
    <source>
        <dbReference type="Proteomes" id="UP000193411"/>
    </source>
</evidence>
<comment type="caution">
    <text evidence="1">The sequence shown here is derived from an EMBL/GenBank/DDBJ whole genome shotgun (WGS) entry which is preliminary data.</text>
</comment>
<evidence type="ECO:0008006" key="3">
    <source>
        <dbReference type="Google" id="ProtNLM"/>
    </source>
</evidence>
<protein>
    <recommendedName>
        <fullName evidence="3">Protein kinase domain-containing protein</fullName>
    </recommendedName>
</protein>
<dbReference type="Gene3D" id="1.10.510.10">
    <property type="entry name" value="Transferase(Phosphotransferase) domain 1"/>
    <property type="match status" value="1"/>
</dbReference>
<dbReference type="SUPFAM" id="SSF56112">
    <property type="entry name" value="Protein kinase-like (PK-like)"/>
    <property type="match status" value="1"/>
</dbReference>
<dbReference type="AlphaFoldDB" id="A0A1Y2I023"/>
<evidence type="ECO:0000313" key="1">
    <source>
        <dbReference type="EMBL" id="ORZ40190.1"/>
    </source>
</evidence>
<dbReference type="OrthoDB" id="538607at2759"/>
<keyword evidence="2" id="KW-1185">Reference proteome</keyword>
<accession>A0A1Y2I023</accession>
<proteinExistence type="predicted"/>
<name>A0A1Y2I023_9FUNG</name>
<gene>
    <name evidence="1" type="ORF">BCR44DRAFT_1170366</name>
</gene>
<dbReference type="InterPro" id="IPR011009">
    <property type="entry name" value="Kinase-like_dom_sf"/>
</dbReference>
<organism evidence="1 2">
    <name type="scientific">Catenaria anguillulae PL171</name>
    <dbReference type="NCBI Taxonomy" id="765915"/>
    <lineage>
        <taxon>Eukaryota</taxon>
        <taxon>Fungi</taxon>
        <taxon>Fungi incertae sedis</taxon>
        <taxon>Blastocladiomycota</taxon>
        <taxon>Blastocladiomycetes</taxon>
        <taxon>Blastocladiales</taxon>
        <taxon>Catenariaceae</taxon>
        <taxon>Catenaria</taxon>
    </lineage>
</organism>
<reference evidence="1 2" key="1">
    <citation type="submission" date="2016-07" db="EMBL/GenBank/DDBJ databases">
        <title>Pervasive Adenine N6-methylation of Active Genes in Fungi.</title>
        <authorList>
            <consortium name="DOE Joint Genome Institute"/>
            <person name="Mondo S.J."/>
            <person name="Dannebaum R.O."/>
            <person name="Kuo R.C."/>
            <person name="Labutti K."/>
            <person name="Haridas S."/>
            <person name="Kuo A."/>
            <person name="Salamov A."/>
            <person name="Ahrendt S.R."/>
            <person name="Lipzen A."/>
            <person name="Sullivan W."/>
            <person name="Andreopoulos W.B."/>
            <person name="Clum A."/>
            <person name="Lindquist E."/>
            <person name="Daum C."/>
            <person name="Ramamoorthy G.K."/>
            <person name="Gryganskyi A."/>
            <person name="Culley D."/>
            <person name="Magnuson J.K."/>
            <person name="James T.Y."/>
            <person name="O'Malley M.A."/>
            <person name="Stajich J.E."/>
            <person name="Spatafora J.W."/>
            <person name="Visel A."/>
            <person name="Grigoriev I.V."/>
        </authorList>
    </citation>
    <scope>NUCLEOTIDE SEQUENCE [LARGE SCALE GENOMIC DNA]</scope>
    <source>
        <strain evidence="1 2">PL171</strain>
    </source>
</reference>
<dbReference type="EMBL" id="MCFL01000003">
    <property type="protein sequence ID" value="ORZ40190.1"/>
    <property type="molecule type" value="Genomic_DNA"/>
</dbReference>